<dbReference type="GO" id="GO:0003723">
    <property type="term" value="F:RNA binding"/>
    <property type="evidence" value="ECO:0007669"/>
    <property type="project" value="InterPro"/>
</dbReference>
<keyword evidence="5" id="KW-1185">Reference proteome</keyword>
<dbReference type="SUPFAM" id="SSF55781">
    <property type="entry name" value="GAF domain-like"/>
    <property type="match status" value="1"/>
</dbReference>
<gene>
    <name evidence="4" type="ORF">HNQ79_004711</name>
</gene>
<dbReference type="InterPro" id="IPR029016">
    <property type="entry name" value="GAF-like_dom_sf"/>
</dbReference>
<keyword evidence="2" id="KW-0804">Transcription</keyword>
<dbReference type="InterPro" id="IPR012074">
    <property type="entry name" value="GAF_ANTAR"/>
</dbReference>
<dbReference type="SUPFAM" id="SSF52172">
    <property type="entry name" value="CheY-like"/>
    <property type="match status" value="1"/>
</dbReference>
<dbReference type="Proteomes" id="UP000540423">
    <property type="component" value="Unassembled WGS sequence"/>
</dbReference>
<dbReference type="PIRSF" id="PIRSF036625">
    <property type="entry name" value="GAF_ANTAR"/>
    <property type="match status" value="1"/>
</dbReference>
<dbReference type="PROSITE" id="PS50921">
    <property type="entry name" value="ANTAR"/>
    <property type="match status" value="1"/>
</dbReference>
<dbReference type="EMBL" id="JACHEM010000012">
    <property type="protein sequence ID" value="MBB6438207.1"/>
    <property type="molecule type" value="Genomic_DNA"/>
</dbReference>
<comment type="caution">
    <text evidence="4">The sequence shown here is derived from an EMBL/GenBank/DDBJ whole genome shotgun (WGS) entry which is preliminary data.</text>
</comment>
<feature type="domain" description="ANTAR" evidence="3">
    <location>
        <begin position="173"/>
        <end position="234"/>
    </location>
</feature>
<dbReference type="InterPro" id="IPR011006">
    <property type="entry name" value="CheY-like_superfamily"/>
</dbReference>
<protein>
    <recommendedName>
        <fullName evidence="3">ANTAR domain-containing protein</fullName>
    </recommendedName>
</protein>
<evidence type="ECO:0000313" key="4">
    <source>
        <dbReference type="EMBL" id="MBB6438207.1"/>
    </source>
</evidence>
<reference evidence="4 5" key="1">
    <citation type="submission" date="2020-08" db="EMBL/GenBank/DDBJ databases">
        <title>Genomic Encyclopedia of Type Strains, Phase IV (KMG-IV): sequencing the most valuable type-strain genomes for metagenomic binning, comparative biology and taxonomic classification.</title>
        <authorList>
            <person name="Goeker M."/>
        </authorList>
    </citation>
    <scope>NUCLEOTIDE SEQUENCE [LARGE SCALE GENOMIC DNA]</scope>
    <source>
        <strain evidence="4 5">DSM 40141</strain>
    </source>
</reference>
<organism evidence="4 5">
    <name type="scientific">Streptomyces candidus</name>
    <dbReference type="NCBI Taxonomy" id="67283"/>
    <lineage>
        <taxon>Bacteria</taxon>
        <taxon>Bacillati</taxon>
        <taxon>Actinomycetota</taxon>
        <taxon>Actinomycetes</taxon>
        <taxon>Kitasatosporales</taxon>
        <taxon>Streptomycetaceae</taxon>
        <taxon>Streptomyces</taxon>
    </lineage>
</organism>
<dbReference type="InterPro" id="IPR005561">
    <property type="entry name" value="ANTAR"/>
</dbReference>
<dbReference type="SMART" id="SM01012">
    <property type="entry name" value="ANTAR"/>
    <property type="match status" value="1"/>
</dbReference>
<keyword evidence="1" id="KW-0805">Transcription regulation</keyword>
<sequence>MTKERELILADAFVALADTFVDDFDVIDFLQQLTARCRELLDVSAAAVLISPVDEPLRAVAPCDPGDALAELLGVTADEGPALDCHAEDGTGAEDLTRIDLSRADARWPVFAPLARRASYTWACALPLRLRRERLGSLLLLRTGEGPLSGLDVRLGQALADAAAIGLVHERILAAHRVTDIQLRTALQSRVLIEQAKGVLAARLAVGVDQAFALLRRHARSNGKRLTSVAREVIAGELTPERVSGER</sequence>
<evidence type="ECO:0000256" key="2">
    <source>
        <dbReference type="ARBA" id="ARBA00023163"/>
    </source>
</evidence>
<dbReference type="InterPro" id="IPR036388">
    <property type="entry name" value="WH-like_DNA-bd_sf"/>
</dbReference>
<evidence type="ECO:0000313" key="5">
    <source>
        <dbReference type="Proteomes" id="UP000540423"/>
    </source>
</evidence>
<evidence type="ECO:0000259" key="3">
    <source>
        <dbReference type="PROSITE" id="PS50921"/>
    </source>
</evidence>
<dbReference type="Gene3D" id="1.10.10.10">
    <property type="entry name" value="Winged helix-like DNA-binding domain superfamily/Winged helix DNA-binding domain"/>
    <property type="match status" value="1"/>
</dbReference>
<dbReference type="Gene3D" id="3.30.450.40">
    <property type="match status" value="1"/>
</dbReference>
<dbReference type="Pfam" id="PF03861">
    <property type="entry name" value="ANTAR"/>
    <property type="match status" value="1"/>
</dbReference>
<dbReference type="RefSeq" id="WP_185034122.1">
    <property type="nucleotide sequence ID" value="NZ_BNBN01000003.1"/>
</dbReference>
<dbReference type="AlphaFoldDB" id="A0A7X0LRK8"/>
<name>A0A7X0LRK8_9ACTN</name>
<proteinExistence type="predicted"/>
<accession>A0A7X0LRK8</accession>
<evidence type="ECO:0000256" key="1">
    <source>
        <dbReference type="ARBA" id="ARBA00023015"/>
    </source>
</evidence>